<proteinExistence type="inferred from homology"/>
<keyword evidence="5 7" id="KW-0511">Multifunctional enzyme</keyword>
<evidence type="ECO:0000259" key="8">
    <source>
        <dbReference type="SMART" id="SM00478"/>
    </source>
</evidence>
<dbReference type="EMBL" id="JADEZV010000001">
    <property type="protein sequence ID" value="MBE9390564.1"/>
    <property type="molecule type" value="Genomic_DNA"/>
</dbReference>
<comment type="caution">
    <text evidence="11">The sequence shown here is derived from an EMBL/GenBank/DDBJ whole genome shotgun (WGS) entry which is preliminary data.</text>
</comment>
<dbReference type="Gene3D" id="1.10.340.30">
    <property type="entry name" value="Hypothetical protein, domain 2"/>
    <property type="match status" value="1"/>
</dbReference>
<name>A0A2J6N7W9_9CREN</name>
<dbReference type="Proteomes" id="UP000237153">
    <property type="component" value="Unassembled WGS sequence"/>
</dbReference>
<dbReference type="InterPro" id="IPR023170">
    <property type="entry name" value="HhH_base_excis_C"/>
</dbReference>
<protein>
    <recommendedName>
        <fullName evidence="7">8-oxoguanine DNA glycosylase/AP lyase</fullName>
    </recommendedName>
    <domain>
        <recommendedName>
            <fullName evidence="7">8-oxoguanine DNA glycosylase</fullName>
            <shortName evidence="7">8-oxoG DNA glycosylase</shortName>
            <ecNumber evidence="7">3.2.2.-</ecNumber>
        </recommendedName>
    </domain>
    <domain>
        <recommendedName>
            <fullName evidence="7">DNA-(apurinic or apyrimidinic site) lyase</fullName>
            <shortName evidence="7">AP lyase</shortName>
            <ecNumber evidence="7">4.2.99.18</ecNumber>
        </recommendedName>
    </domain>
</protein>
<keyword evidence="6 7" id="KW-0326">Glycosidase</keyword>
<evidence type="ECO:0000256" key="6">
    <source>
        <dbReference type="ARBA" id="ARBA00023295"/>
    </source>
</evidence>
<evidence type="ECO:0000256" key="5">
    <source>
        <dbReference type="ARBA" id="ARBA00023268"/>
    </source>
</evidence>
<dbReference type="CDD" id="cd00056">
    <property type="entry name" value="ENDO3c"/>
    <property type="match status" value="1"/>
</dbReference>
<dbReference type="Proteomes" id="UP000652307">
    <property type="component" value="Unassembled WGS sequence"/>
</dbReference>
<dbReference type="Proteomes" id="UP000886076">
    <property type="component" value="Unassembled WGS sequence"/>
</dbReference>
<keyword evidence="1 7" id="KW-0227">DNA damage</keyword>
<keyword evidence="2 7" id="KW-0378">Hydrolase</keyword>
<feature type="site" description="Important for guanine/8-oxoguanine distinction" evidence="7">
    <location>
        <position position="212"/>
    </location>
</feature>
<evidence type="ECO:0000256" key="3">
    <source>
        <dbReference type="ARBA" id="ARBA00023204"/>
    </source>
</evidence>
<dbReference type="RefSeq" id="WP_014558333.1">
    <property type="nucleotide sequence ID" value="NZ_DSFH01000039.1"/>
</dbReference>
<accession>A0A2J6N7W9</accession>
<reference evidence="10" key="3">
    <citation type="submission" date="2020-10" db="EMBL/GenBank/DDBJ databases">
        <title>Fervidococcus fontis strain 3639Fd - the first crenarchaeon capable of growth on lipids.</title>
        <authorList>
            <person name="Kochetkova T.V."/>
            <person name="Elcheninov A.G."/>
            <person name="Toschakov S.V."/>
            <person name="Kublanov I.V."/>
        </authorList>
    </citation>
    <scope>NUCLEOTIDE SEQUENCE</scope>
    <source>
        <strain evidence="10">3639Fd</strain>
    </source>
</reference>
<dbReference type="InterPro" id="IPR003265">
    <property type="entry name" value="HhH-GPD_domain"/>
</dbReference>
<comment type="function">
    <text evidence="7">Catalyzes the excision of an oxidatively damaged form of guanine (7,8-dihydro-8-oxoguanine = 8-oxoG) from DNA. Also cleaves the DNA backbone at apurinic/apyrimidinic sites (AP sites).</text>
</comment>
<organism evidence="11 12">
    <name type="scientific">Fervidicoccus fontis</name>
    <dbReference type="NCBI Taxonomy" id="683846"/>
    <lineage>
        <taxon>Archaea</taxon>
        <taxon>Thermoproteota</taxon>
        <taxon>Thermoprotei</taxon>
        <taxon>Fervidicoccales</taxon>
        <taxon>Fervidicoccaceae</taxon>
        <taxon>Fervidicoccus</taxon>
    </lineage>
</organism>
<evidence type="ECO:0000256" key="1">
    <source>
        <dbReference type="ARBA" id="ARBA00022763"/>
    </source>
</evidence>
<dbReference type="SMART" id="SM00478">
    <property type="entry name" value="ENDO3c"/>
    <property type="match status" value="1"/>
</dbReference>
<feature type="active site" evidence="7">
    <location>
        <position position="152"/>
    </location>
</feature>
<dbReference type="Pfam" id="PF22175">
    <property type="entry name" value="Ogg-HhH"/>
    <property type="match status" value="1"/>
</dbReference>
<comment type="catalytic activity">
    <reaction evidence="7">
        <text>2'-deoxyribonucleotide-(2'-deoxyribose 5'-phosphate)-2'-deoxyribonucleotide-DNA = a 3'-end 2'-deoxyribonucleotide-(2,3-dehydro-2,3-deoxyribose 5'-phosphate)-DNA + a 5'-end 5'-phospho-2'-deoxyribonucleoside-DNA + H(+)</text>
        <dbReference type="Rhea" id="RHEA:66592"/>
        <dbReference type="Rhea" id="RHEA-COMP:13180"/>
        <dbReference type="Rhea" id="RHEA-COMP:16897"/>
        <dbReference type="Rhea" id="RHEA-COMP:17067"/>
        <dbReference type="ChEBI" id="CHEBI:15378"/>
        <dbReference type="ChEBI" id="CHEBI:136412"/>
        <dbReference type="ChEBI" id="CHEBI:157695"/>
        <dbReference type="ChEBI" id="CHEBI:167181"/>
        <dbReference type="EC" id="4.2.99.18"/>
    </reaction>
</comment>
<evidence type="ECO:0000256" key="4">
    <source>
        <dbReference type="ARBA" id="ARBA00023239"/>
    </source>
</evidence>
<dbReference type="GO" id="GO:0006284">
    <property type="term" value="P:base-excision repair"/>
    <property type="evidence" value="ECO:0007669"/>
    <property type="project" value="UniProtKB-UniRule"/>
</dbReference>
<evidence type="ECO:0000313" key="10">
    <source>
        <dbReference type="EMBL" id="MBE9390564.1"/>
    </source>
</evidence>
<dbReference type="OMA" id="ELCFCIL"/>
<evidence type="ECO:0000313" key="12">
    <source>
        <dbReference type="Proteomes" id="UP000237153"/>
    </source>
</evidence>
<dbReference type="EC" id="3.2.2.-" evidence="7"/>
<dbReference type="Gene3D" id="1.10.1670.10">
    <property type="entry name" value="Helix-hairpin-Helix base-excision DNA repair enzymes (C-terminal)"/>
    <property type="match status" value="1"/>
</dbReference>
<evidence type="ECO:0000256" key="2">
    <source>
        <dbReference type="ARBA" id="ARBA00022801"/>
    </source>
</evidence>
<reference evidence="11 12" key="1">
    <citation type="submission" date="2018-01" db="EMBL/GenBank/DDBJ databases">
        <title>Metagenomic assembled genomes from two thermal pools in the Uzon Caldera, Kamchatka, Russia.</title>
        <authorList>
            <person name="Wilkins L."/>
            <person name="Ettinger C."/>
        </authorList>
    </citation>
    <scope>NUCLEOTIDE SEQUENCE [LARGE SCALE GENOMIC DNA]</scope>
    <source>
        <strain evidence="11">ZAV-06</strain>
    </source>
</reference>
<dbReference type="EMBL" id="PNIM01000004">
    <property type="protein sequence ID" value="PMB75942.1"/>
    <property type="molecule type" value="Genomic_DNA"/>
</dbReference>
<dbReference type="EC" id="4.2.99.18" evidence="7"/>
<dbReference type="EMBL" id="DSFH01000039">
    <property type="protein sequence ID" value="HEW63922.1"/>
    <property type="molecule type" value="Genomic_DNA"/>
</dbReference>
<dbReference type="InterPro" id="IPR012092">
    <property type="entry name" value="DNA_glyclase/AP_lyase_Ogg"/>
</dbReference>
<feature type="active site" evidence="7">
    <location>
        <position position="134"/>
    </location>
</feature>
<evidence type="ECO:0000313" key="9">
    <source>
        <dbReference type="EMBL" id="HEW63922.1"/>
    </source>
</evidence>
<dbReference type="GO" id="GO:0140078">
    <property type="term" value="F:class I DNA-(apurinic or apyrimidinic site) endonuclease activity"/>
    <property type="evidence" value="ECO:0007669"/>
    <property type="project" value="UniProtKB-EC"/>
</dbReference>
<dbReference type="NCBIfam" id="NF002305">
    <property type="entry name" value="PRK01229.1"/>
    <property type="match status" value="1"/>
</dbReference>
<dbReference type="GO" id="GO:0016799">
    <property type="term" value="F:hydrolase activity, hydrolyzing N-glycosyl compounds"/>
    <property type="evidence" value="ECO:0007669"/>
    <property type="project" value="UniProtKB-UniRule"/>
</dbReference>
<gene>
    <name evidence="7" type="primary">ogg</name>
    <name evidence="11" type="ORF">C0188_01235</name>
    <name evidence="9" type="ORF">ENO39_02540</name>
    <name evidence="10" type="ORF">IOK49_00475</name>
</gene>
<dbReference type="InterPro" id="IPR011257">
    <property type="entry name" value="DNA_glycosylase"/>
</dbReference>
<evidence type="ECO:0000256" key="7">
    <source>
        <dbReference type="HAMAP-Rule" id="MF_00241"/>
    </source>
</evidence>
<dbReference type="PIRSF" id="PIRSF005954">
    <property type="entry name" value="Thrmst_ogg"/>
    <property type="match status" value="1"/>
</dbReference>
<dbReference type="GeneID" id="12450297"/>
<comment type="similarity">
    <text evidence="7">Belongs to the type-2 OGG1 family.</text>
</comment>
<keyword evidence="3 7" id="KW-0234">DNA repair</keyword>
<dbReference type="SUPFAM" id="SSF48150">
    <property type="entry name" value="DNA-glycosylase"/>
    <property type="match status" value="1"/>
</dbReference>
<sequence length="212" mass="25175">MELVEKVIELKKDEKLRELINGRIIEFRKLKEEGSCEDIFSELSFCILTANFSAERGIFIQKEIGIGFLYLSEEALARRLRELGHRYPEKRAEYIVKARKFKDKICELVKNSDEDRSKQIRKWMADNIYGIGYKESSHFLRNTGFFNLAIIDFHILDILKKYKLLKQEFKTLTRKRYEEIEKVLEKIATTSILSLGELDLYLWYMETGKVLK</sequence>
<feature type="domain" description="HhH-GPD" evidence="8">
    <location>
        <begin position="48"/>
        <end position="210"/>
    </location>
</feature>
<dbReference type="HAMAP" id="MF_00241">
    <property type="entry name" value="Ogg"/>
    <property type="match status" value="1"/>
</dbReference>
<reference evidence="9" key="2">
    <citation type="journal article" date="2020" name="mSystems">
        <title>Genome- and Community-Level Interaction Insights into Carbon Utilization and Element Cycling Functions of Hydrothermarchaeota in Hydrothermal Sediment.</title>
        <authorList>
            <person name="Zhou Z."/>
            <person name="Liu Y."/>
            <person name="Xu W."/>
            <person name="Pan J."/>
            <person name="Luo Z.H."/>
            <person name="Li M."/>
        </authorList>
    </citation>
    <scope>NUCLEOTIDE SEQUENCE [LARGE SCALE GENOMIC DNA]</scope>
    <source>
        <strain evidence="9">SpSt-1261</strain>
    </source>
</reference>
<evidence type="ECO:0000313" key="11">
    <source>
        <dbReference type="EMBL" id="PMB75942.1"/>
    </source>
</evidence>
<dbReference type="AlphaFoldDB" id="A0A2J6N7W9"/>
<keyword evidence="4 7" id="KW-0456">Lyase</keyword>